<reference evidence="2 3" key="1">
    <citation type="submission" date="2021-01" db="EMBL/GenBank/DDBJ databases">
        <title>Genome public.</title>
        <authorList>
            <person name="Liu C."/>
            <person name="Sun Q."/>
        </authorList>
    </citation>
    <scope>NUCLEOTIDE SEQUENCE [LARGE SCALE GENOMIC DNA]</scope>
    <source>
        <strain evidence="2 3">YIM B02515</strain>
    </source>
</reference>
<keyword evidence="3" id="KW-1185">Reference proteome</keyword>
<feature type="compositionally biased region" description="Polar residues" evidence="1">
    <location>
        <begin position="160"/>
        <end position="169"/>
    </location>
</feature>
<sequence length="169" mass="19303">MKRLDINKKKKSQTRKKAVIGTVIISSMLFTNIGVVFADGDINAMLNNWFNKKTTIAKTEIERTVKSETELQKQRITKELKLKMEASSKDLDKFTEEEKTKRKQAVIDYASNIINSTKFSNEADKKQIQDKLNVIVESAKNAMDNLNQSYNPPKQVYEAPNNTNSQQAK</sequence>
<dbReference type="RefSeq" id="WP_202750249.1">
    <property type="nucleotide sequence ID" value="NZ_JAESWC010000014.1"/>
</dbReference>
<name>A0ABS1TDU6_9CLOT</name>
<evidence type="ECO:0000313" key="3">
    <source>
        <dbReference type="Proteomes" id="UP000632377"/>
    </source>
</evidence>
<gene>
    <name evidence="2" type="ORF">JK636_17430</name>
</gene>
<evidence type="ECO:0000313" key="2">
    <source>
        <dbReference type="EMBL" id="MBL4937505.1"/>
    </source>
</evidence>
<evidence type="ECO:0000256" key="1">
    <source>
        <dbReference type="SAM" id="MobiDB-lite"/>
    </source>
</evidence>
<protein>
    <submittedName>
        <fullName evidence="2">Uncharacterized protein</fullName>
    </submittedName>
</protein>
<organism evidence="2 3">
    <name type="scientific">Clostridium rhizosphaerae</name>
    <dbReference type="NCBI Taxonomy" id="2803861"/>
    <lineage>
        <taxon>Bacteria</taxon>
        <taxon>Bacillati</taxon>
        <taxon>Bacillota</taxon>
        <taxon>Clostridia</taxon>
        <taxon>Eubacteriales</taxon>
        <taxon>Clostridiaceae</taxon>
        <taxon>Clostridium</taxon>
    </lineage>
</organism>
<proteinExistence type="predicted"/>
<accession>A0ABS1TDU6</accession>
<comment type="caution">
    <text evidence="2">The sequence shown here is derived from an EMBL/GenBank/DDBJ whole genome shotgun (WGS) entry which is preliminary data.</text>
</comment>
<feature type="region of interest" description="Disordered" evidence="1">
    <location>
        <begin position="144"/>
        <end position="169"/>
    </location>
</feature>
<dbReference type="Proteomes" id="UP000632377">
    <property type="component" value="Unassembled WGS sequence"/>
</dbReference>
<dbReference type="EMBL" id="JAESWC010000014">
    <property type="protein sequence ID" value="MBL4937505.1"/>
    <property type="molecule type" value="Genomic_DNA"/>
</dbReference>